<name>A0AA39DK44_VITRO</name>
<accession>A0AA39DK44</accession>
<dbReference type="AlphaFoldDB" id="A0AA39DK44"/>
<proteinExistence type="predicted"/>
<comment type="caution">
    <text evidence="1">The sequence shown here is derived from an EMBL/GenBank/DDBJ whole genome shotgun (WGS) entry which is preliminary data.</text>
</comment>
<reference evidence="1 2" key="1">
    <citation type="journal article" date="2023" name="BMC Biotechnol.">
        <title>Vitis rotundifolia cv Carlos genome sequencing.</title>
        <authorList>
            <person name="Huff M."/>
            <person name="Hulse-Kemp A."/>
            <person name="Scheffler B."/>
            <person name="Youngblood R."/>
            <person name="Simpson S."/>
            <person name="Babiker E."/>
            <person name="Staton M."/>
        </authorList>
    </citation>
    <scope>NUCLEOTIDE SEQUENCE [LARGE SCALE GENOMIC DNA]</scope>
    <source>
        <tissue evidence="1">Leaf</tissue>
    </source>
</reference>
<protein>
    <submittedName>
        <fullName evidence="1">Uncharacterized protein</fullName>
    </submittedName>
</protein>
<evidence type="ECO:0000313" key="1">
    <source>
        <dbReference type="EMBL" id="KAJ9687266.1"/>
    </source>
</evidence>
<keyword evidence="2" id="KW-1185">Reference proteome</keyword>
<dbReference type="EMBL" id="JARBHA010000012">
    <property type="protein sequence ID" value="KAJ9687266.1"/>
    <property type="molecule type" value="Genomic_DNA"/>
</dbReference>
<dbReference type="Proteomes" id="UP001168098">
    <property type="component" value="Unassembled WGS sequence"/>
</dbReference>
<organism evidence="1 2">
    <name type="scientific">Vitis rotundifolia</name>
    <name type="common">Muscadine grape</name>
    <dbReference type="NCBI Taxonomy" id="103349"/>
    <lineage>
        <taxon>Eukaryota</taxon>
        <taxon>Viridiplantae</taxon>
        <taxon>Streptophyta</taxon>
        <taxon>Embryophyta</taxon>
        <taxon>Tracheophyta</taxon>
        <taxon>Spermatophyta</taxon>
        <taxon>Magnoliopsida</taxon>
        <taxon>eudicotyledons</taxon>
        <taxon>Gunneridae</taxon>
        <taxon>Pentapetalae</taxon>
        <taxon>rosids</taxon>
        <taxon>Vitales</taxon>
        <taxon>Vitaceae</taxon>
        <taxon>Viteae</taxon>
        <taxon>Vitis</taxon>
    </lineage>
</organism>
<evidence type="ECO:0000313" key="2">
    <source>
        <dbReference type="Proteomes" id="UP001168098"/>
    </source>
</evidence>
<gene>
    <name evidence="1" type="ORF">PVL29_015943</name>
</gene>
<sequence>MIRELKASRHVFIDEQQVEIVIRSLPRSWEHMMVNMIHNERVNTFDDIVRHLELEVE</sequence>